<feature type="domain" description="C2H2-type" evidence="8">
    <location>
        <begin position="1"/>
        <end position="27"/>
    </location>
</feature>
<sequence length="92" mass="10955">NCKFCDKEFTSRNRHRAHIRRHLSKDSGRYTCRVCEKTFVQKSSLTTHVRIHSGERPYNCSTCDLKFSDRKFSQSGNMHRHMKSIHKGYLHN</sequence>
<proteinExistence type="predicted"/>
<evidence type="ECO:0000256" key="1">
    <source>
        <dbReference type="ARBA" id="ARBA00004123"/>
    </source>
</evidence>
<evidence type="ECO:0000256" key="2">
    <source>
        <dbReference type="ARBA" id="ARBA00022723"/>
    </source>
</evidence>
<evidence type="ECO:0000256" key="5">
    <source>
        <dbReference type="ARBA" id="ARBA00022833"/>
    </source>
</evidence>
<dbReference type="EMBL" id="NCKV01001476">
    <property type="protein sequence ID" value="RWS28274.1"/>
    <property type="molecule type" value="Genomic_DNA"/>
</dbReference>
<keyword evidence="4 7" id="KW-0863">Zinc-finger</keyword>
<evidence type="ECO:0000259" key="8">
    <source>
        <dbReference type="PROSITE" id="PS50157"/>
    </source>
</evidence>
<keyword evidence="10" id="KW-1185">Reference proteome</keyword>
<accession>A0A443SL70</accession>
<name>A0A443SL70_9ACAR</name>
<dbReference type="Pfam" id="PF00096">
    <property type="entry name" value="zf-C2H2"/>
    <property type="match status" value="1"/>
</dbReference>
<feature type="domain" description="C2H2-type" evidence="8">
    <location>
        <begin position="30"/>
        <end position="57"/>
    </location>
</feature>
<dbReference type="PANTHER" id="PTHR24394:SF29">
    <property type="entry name" value="MYONEURIN"/>
    <property type="match status" value="1"/>
</dbReference>
<dbReference type="InterPro" id="IPR013087">
    <property type="entry name" value="Znf_C2H2_type"/>
</dbReference>
<dbReference type="PANTHER" id="PTHR24394">
    <property type="entry name" value="ZINC FINGER PROTEIN"/>
    <property type="match status" value="1"/>
</dbReference>
<dbReference type="SMART" id="SM00355">
    <property type="entry name" value="ZnF_C2H2"/>
    <property type="match status" value="3"/>
</dbReference>
<dbReference type="Gene3D" id="3.30.160.60">
    <property type="entry name" value="Classic Zinc Finger"/>
    <property type="match status" value="2"/>
</dbReference>
<comment type="caution">
    <text evidence="9">The sequence shown here is derived from an EMBL/GenBank/DDBJ whole genome shotgun (WGS) entry which is preliminary data.</text>
</comment>
<keyword evidence="3" id="KW-0677">Repeat</keyword>
<evidence type="ECO:0000313" key="9">
    <source>
        <dbReference type="EMBL" id="RWS28274.1"/>
    </source>
</evidence>
<evidence type="ECO:0000256" key="7">
    <source>
        <dbReference type="PROSITE-ProRule" id="PRU00042"/>
    </source>
</evidence>
<dbReference type="PROSITE" id="PS50157">
    <property type="entry name" value="ZINC_FINGER_C2H2_2"/>
    <property type="match status" value="2"/>
</dbReference>
<dbReference type="GO" id="GO:0008270">
    <property type="term" value="F:zinc ion binding"/>
    <property type="evidence" value="ECO:0007669"/>
    <property type="project" value="UniProtKB-KW"/>
</dbReference>
<evidence type="ECO:0000256" key="3">
    <source>
        <dbReference type="ARBA" id="ARBA00022737"/>
    </source>
</evidence>
<dbReference type="Proteomes" id="UP000288716">
    <property type="component" value="Unassembled WGS sequence"/>
</dbReference>
<dbReference type="GO" id="GO:0000981">
    <property type="term" value="F:DNA-binding transcription factor activity, RNA polymerase II-specific"/>
    <property type="evidence" value="ECO:0007669"/>
    <property type="project" value="TreeGrafter"/>
</dbReference>
<keyword evidence="6" id="KW-0539">Nucleus</keyword>
<protein>
    <submittedName>
        <fullName evidence="9">Zinc finger protein-like protein</fullName>
    </submittedName>
</protein>
<dbReference type="PROSITE" id="PS00028">
    <property type="entry name" value="ZINC_FINGER_C2H2_1"/>
    <property type="match status" value="2"/>
</dbReference>
<keyword evidence="5" id="KW-0862">Zinc</keyword>
<keyword evidence="2" id="KW-0479">Metal-binding</keyword>
<dbReference type="VEuPathDB" id="VectorBase:LDEU003768"/>
<dbReference type="FunFam" id="3.30.160.60:FF:000744">
    <property type="entry name" value="zinc finger E-box-binding homeobox 1"/>
    <property type="match status" value="1"/>
</dbReference>
<feature type="non-terminal residue" evidence="9">
    <location>
        <position position="1"/>
    </location>
</feature>
<dbReference type="SUPFAM" id="SSF57667">
    <property type="entry name" value="beta-beta-alpha zinc fingers"/>
    <property type="match status" value="1"/>
</dbReference>
<dbReference type="STRING" id="299467.A0A443SL70"/>
<dbReference type="OrthoDB" id="6513275at2759"/>
<evidence type="ECO:0000313" key="10">
    <source>
        <dbReference type="Proteomes" id="UP000288716"/>
    </source>
</evidence>
<reference evidence="9 10" key="1">
    <citation type="journal article" date="2018" name="Gigascience">
        <title>Genomes of trombidid mites reveal novel predicted allergens and laterally-transferred genes associated with secondary metabolism.</title>
        <authorList>
            <person name="Dong X."/>
            <person name="Chaisiri K."/>
            <person name="Xia D."/>
            <person name="Armstrong S.D."/>
            <person name="Fang Y."/>
            <person name="Donnelly M.J."/>
            <person name="Kadowaki T."/>
            <person name="McGarry J.W."/>
            <person name="Darby A.C."/>
            <person name="Makepeace B.L."/>
        </authorList>
    </citation>
    <scope>NUCLEOTIDE SEQUENCE [LARGE SCALE GENOMIC DNA]</scope>
    <source>
        <strain evidence="9">UoL-UT</strain>
    </source>
</reference>
<dbReference type="InterPro" id="IPR036236">
    <property type="entry name" value="Znf_C2H2_sf"/>
</dbReference>
<organism evidence="9 10">
    <name type="scientific">Leptotrombidium deliense</name>
    <dbReference type="NCBI Taxonomy" id="299467"/>
    <lineage>
        <taxon>Eukaryota</taxon>
        <taxon>Metazoa</taxon>
        <taxon>Ecdysozoa</taxon>
        <taxon>Arthropoda</taxon>
        <taxon>Chelicerata</taxon>
        <taxon>Arachnida</taxon>
        <taxon>Acari</taxon>
        <taxon>Acariformes</taxon>
        <taxon>Trombidiformes</taxon>
        <taxon>Prostigmata</taxon>
        <taxon>Anystina</taxon>
        <taxon>Parasitengona</taxon>
        <taxon>Trombiculoidea</taxon>
        <taxon>Trombiculidae</taxon>
        <taxon>Leptotrombidium</taxon>
    </lineage>
</organism>
<dbReference type="GO" id="GO:0005634">
    <property type="term" value="C:nucleus"/>
    <property type="evidence" value="ECO:0007669"/>
    <property type="project" value="UniProtKB-SubCell"/>
</dbReference>
<comment type="subcellular location">
    <subcellularLocation>
        <location evidence="1">Nucleus</location>
    </subcellularLocation>
</comment>
<evidence type="ECO:0000256" key="4">
    <source>
        <dbReference type="ARBA" id="ARBA00022771"/>
    </source>
</evidence>
<evidence type="ECO:0000256" key="6">
    <source>
        <dbReference type="ARBA" id="ARBA00023242"/>
    </source>
</evidence>
<dbReference type="AlphaFoldDB" id="A0A443SL70"/>
<gene>
    <name evidence="9" type="ORF">B4U80_08618</name>
</gene>